<evidence type="ECO:0000313" key="4">
    <source>
        <dbReference type="RefSeq" id="XP_003744663.1"/>
    </source>
</evidence>
<keyword evidence="2" id="KW-0732">Signal</keyword>
<evidence type="ECO:0000313" key="3">
    <source>
        <dbReference type="Proteomes" id="UP000694867"/>
    </source>
</evidence>
<feature type="chain" id="PRO_5042599630" evidence="2">
    <location>
        <begin position="19"/>
        <end position="302"/>
    </location>
</feature>
<organism evidence="3 4">
    <name type="scientific">Galendromus occidentalis</name>
    <name type="common">western predatory mite</name>
    <dbReference type="NCBI Taxonomy" id="34638"/>
    <lineage>
        <taxon>Eukaryota</taxon>
        <taxon>Metazoa</taxon>
        <taxon>Ecdysozoa</taxon>
        <taxon>Arthropoda</taxon>
        <taxon>Chelicerata</taxon>
        <taxon>Arachnida</taxon>
        <taxon>Acari</taxon>
        <taxon>Parasitiformes</taxon>
        <taxon>Mesostigmata</taxon>
        <taxon>Gamasina</taxon>
        <taxon>Phytoseioidea</taxon>
        <taxon>Phytoseiidae</taxon>
        <taxon>Typhlodrominae</taxon>
        <taxon>Galendromus</taxon>
    </lineage>
</organism>
<keyword evidence="3" id="KW-1185">Reference proteome</keyword>
<feature type="compositionally biased region" description="Pro residues" evidence="1">
    <location>
        <begin position="270"/>
        <end position="282"/>
    </location>
</feature>
<feature type="compositionally biased region" description="Low complexity" evidence="1">
    <location>
        <begin position="256"/>
        <end position="269"/>
    </location>
</feature>
<feature type="region of interest" description="Disordered" evidence="1">
    <location>
        <begin position="251"/>
        <end position="286"/>
    </location>
</feature>
<protein>
    <submittedName>
        <fullName evidence="4">Proline-rich protein 36</fullName>
    </submittedName>
</protein>
<dbReference type="Proteomes" id="UP000694867">
    <property type="component" value="Unplaced"/>
</dbReference>
<proteinExistence type="predicted"/>
<evidence type="ECO:0000256" key="1">
    <source>
        <dbReference type="SAM" id="MobiDB-lite"/>
    </source>
</evidence>
<feature type="signal peptide" evidence="2">
    <location>
        <begin position="1"/>
        <end position="18"/>
    </location>
</feature>
<reference evidence="4" key="1">
    <citation type="submission" date="2025-08" db="UniProtKB">
        <authorList>
            <consortium name="RefSeq"/>
        </authorList>
    </citation>
    <scope>IDENTIFICATION</scope>
</reference>
<gene>
    <name evidence="4" type="primary">LOC100900837</name>
</gene>
<accession>A0AAJ6QV00</accession>
<dbReference type="GeneID" id="100900837"/>
<feature type="region of interest" description="Disordered" evidence="1">
    <location>
        <begin position="30"/>
        <end position="49"/>
    </location>
</feature>
<dbReference type="AlphaFoldDB" id="A0AAJ6QV00"/>
<name>A0AAJ6QV00_9ACAR</name>
<evidence type="ECO:0000256" key="2">
    <source>
        <dbReference type="SAM" id="SignalP"/>
    </source>
</evidence>
<dbReference type="KEGG" id="goe:100900837"/>
<sequence>MDSIKILCFLCLLSVATAAPMLGSVITRDSHSDVDNRAGTGDAAPAPPVHHVEKRSAVVIHKEIEIAEPHPGILKRTGEVLRMATLLPAKKLQLVRMIVVPLVDQTLALPVNLLEGVANPNLNLSAVEGQASAVMHKTIVSPIGAVLKFGGHKSHALGLHLKHHLGKLGGLLASPFYKKKEVIVGPDGMTKTLDIKTPLKTASLELKISANPLLTTTPAPILAETTTPAAVEGLESAGADDLLTTAAPLPPPAITDPPILEPLTTEPPIITTPPPPPPPPPASLAVAGPPICAFVEPEVVPA</sequence>
<dbReference type="RefSeq" id="XP_003744663.1">
    <property type="nucleotide sequence ID" value="XM_003744615.1"/>
</dbReference>